<dbReference type="EMBL" id="JALJYF010000001">
    <property type="protein sequence ID" value="MCP1727214.1"/>
    <property type="molecule type" value="Genomic_DNA"/>
</dbReference>
<dbReference type="Pfam" id="PF08856">
    <property type="entry name" value="DUF1826"/>
    <property type="match status" value="1"/>
</dbReference>
<dbReference type="RefSeq" id="WP_253446763.1">
    <property type="nucleotide sequence ID" value="NZ_JALJYF010000001.1"/>
</dbReference>
<accession>A0ABT1G7D4</accession>
<comment type="caution">
    <text evidence="1">The sequence shown here is derived from an EMBL/GenBank/DDBJ whole genome shotgun (WGS) entry which is preliminary data.</text>
</comment>
<dbReference type="Proteomes" id="UP001523550">
    <property type="component" value="Unassembled WGS sequence"/>
</dbReference>
<proteinExistence type="predicted"/>
<gene>
    <name evidence="1" type="ORF">J2T60_001179</name>
</gene>
<evidence type="ECO:0008006" key="3">
    <source>
        <dbReference type="Google" id="ProtNLM"/>
    </source>
</evidence>
<evidence type="ECO:0000313" key="2">
    <source>
        <dbReference type="Proteomes" id="UP001523550"/>
    </source>
</evidence>
<reference evidence="1 2" key="1">
    <citation type="submission" date="2022-03" db="EMBL/GenBank/DDBJ databases">
        <title>Genomic Encyclopedia of Type Strains, Phase III (KMG-III): the genomes of soil and plant-associated and newly described type strains.</title>
        <authorList>
            <person name="Whitman W."/>
        </authorList>
    </citation>
    <scope>NUCLEOTIDE SEQUENCE [LARGE SCALE GENOMIC DNA]</scope>
    <source>
        <strain evidence="1 2">BSker1</strain>
    </source>
</reference>
<organism evidence="1 2">
    <name type="scientific">Natronospira proteinivora</name>
    <dbReference type="NCBI Taxonomy" id="1807133"/>
    <lineage>
        <taxon>Bacteria</taxon>
        <taxon>Pseudomonadati</taxon>
        <taxon>Pseudomonadota</taxon>
        <taxon>Gammaproteobacteria</taxon>
        <taxon>Natronospirales</taxon>
        <taxon>Natronospiraceae</taxon>
        <taxon>Natronospira</taxon>
    </lineage>
</organism>
<evidence type="ECO:0000313" key="1">
    <source>
        <dbReference type="EMBL" id="MCP1727214.1"/>
    </source>
</evidence>
<keyword evidence="2" id="KW-1185">Reference proteome</keyword>
<dbReference type="InterPro" id="IPR014955">
    <property type="entry name" value="DUF1826"/>
</dbReference>
<protein>
    <recommendedName>
        <fullName evidence="3">DUF1826 domain-containing protein</fullName>
    </recommendedName>
</protein>
<name>A0ABT1G7D4_9GAMM</name>
<sequence length="219" mass="23998">MAVSRESHTPSGQDHAIIGSEPLVLSRIVEPGINLAILEREVHPALRAFCEQTLTPSGLFAHELVIQPEEELAATLPESITSLPGAEAFLDDLSHINELWHDLFSPDRSGLRLRVLNQAMCPRFNVDRVIARLIVSYGGVGTEWLPETATNRSLLGRPLSDPKQDPLANTEQIQAIPPYAIALLKGEAWPGNEGRGIAHRSPPIEPPQRRALLTMDILA</sequence>